<dbReference type="EMBL" id="GGEC01065414">
    <property type="protein sequence ID" value="MBX45898.1"/>
    <property type="molecule type" value="Transcribed_RNA"/>
</dbReference>
<accession>A0A2P2NTP3</accession>
<reference evidence="1" key="1">
    <citation type="submission" date="2018-02" db="EMBL/GenBank/DDBJ databases">
        <title>Rhizophora mucronata_Transcriptome.</title>
        <authorList>
            <person name="Meera S.P."/>
            <person name="Sreeshan A."/>
            <person name="Augustine A."/>
        </authorList>
    </citation>
    <scope>NUCLEOTIDE SEQUENCE</scope>
    <source>
        <tissue evidence="1">Leaf</tissue>
    </source>
</reference>
<dbReference type="AlphaFoldDB" id="A0A2P2NTP3"/>
<protein>
    <submittedName>
        <fullName evidence="1">Uncharacterized protein</fullName>
    </submittedName>
</protein>
<organism evidence="1">
    <name type="scientific">Rhizophora mucronata</name>
    <name type="common">Asiatic mangrove</name>
    <dbReference type="NCBI Taxonomy" id="61149"/>
    <lineage>
        <taxon>Eukaryota</taxon>
        <taxon>Viridiplantae</taxon>
        <taxon>Streptophyta</taxon>
        <taxon>Embryophyta</taxon>
        <taxon>Tracheophyta</taxon>
        <taxon>Spermatophyta</taxon>
        <taxon>Magnoliopsida</taxon>
        <taxon>eudicotyledons</taxon>
        <taxon>Gunneridae</taxon>
        <taxon>Pentapetalae</taxon>
        <taxon>rosids</taxon>
        <taxon>fabids</taxon>
        <taxon>Malpighiales</taxon>
        <taxon>Rhizophoraceae</taxon>
        <taxon>Rhizophora</taxon>
    </lineage>
</organism>
<sequence length="60" mass="6928">MDYTVIIVYTNKTILWMHNNKILAGNFFCAFVRLSVNQFARSFLLAVCDGVIHFSVSRLE</sequence>
<name>A0A2P2NTP3_RHIMU</name>
<evidence type="ECO:0000313" key="1">
    <source>
        <dbReference type="EMBL" id="MBX45898.1"/>
    </source>
</evidence>
<proteinExistence type="predicted"/>